<dbReference type="EC" id="2.7.13.3" evidence="3"/>
<dbReference type="InterPro" id="IPR036890">
    <property type="entry name" value="HATPase_C_sf"/>
</dbReference>
<feature type="signal peptide" evidence="11">
    <location>
        <begin position="1"/>
        <end position="22"/>
    </location>
</feature>
<evidence type="ECO:0000256" key="1">
    <source>
        <dbReference type="ARBA" id="ARBA00000085"/>
    </source>
</evidence>
<dbReference type="Gene3D" id="3.30.565.10">
    <property type="entry name" value="Histidine kinase-like ATPase, C-terminal domain"/>
    <property type="match status" value="1"/>
</dbReference>
<dbReference type="PANTHER" id="PTHR45436:SF10">
    <property type="entry name" value="HISTIDINE KINASE"/>
    <property type="match status" value="1"/>
</dbReference>
<evidence type="ECO:0000256" key="5">
    <source>
        <dbReference type="ARBA" id="ARBA00022679"/>
    </source>
</evidence>
<protein>
    <recommendedName>
        <fullName evidence="3">histidine kinase</fullName>
        <ecNumber evidence="3">2.7.13.3</ecNumber>
    </recommendedName>
</protein>
<comment type="catalytic activity">
    <reaction evidence="1">
        <text>ATP + protein L-histidine = ADP + protein N-phospho-L-histidine.</text>
        <dbReference type="EC" id="2.7.13.3"/>
    </reaction>
</comment>
<dbReference type="Gene3D" id="2.60.40.1190">
    <property type="match status" value="1"/>
</dbReference>
<dbReference type="AlphaFoldDB" id="A0AA37T6R7"/>
<comment type="subcellular location">
    <subcellularLocation>
        <location evidence="2">Membrane</location>
    </subcellularLocation>
</comment>
<dbReference type="SUPFAM" id="SSF47384">
    <property type="entry name" value="Homodimeric domain of signal transducing histidine kinase"/>
    <property type="match status" value="1"/>
</dbReference>
<dbReference type="GO" id="GO:0000155">
    <property type="term" value="F:phosphorelay sensor kinase activity"/>
    <property type="evidence" value="ECO:0007669"/>
    <property type="project" value="InterPro"/>
</dbReference>
<dbReference type="InterPro" id="IPR005467">
    <property type="entry name" value="His_kinase_dom"/>
</dbReference>
<dbReference type="InterPro" id="IPR050428">
    <property type="entry name" value="TCS_sensor_his_kinase"/>
</dbReference>
<evidence type="ECO:0000256" key="2">
    <source>
        <dbReference type="ARBA" id="ARBA00004370"/>
    </source>
</evidence>
<evidence type="ECO:0000313" key="15">
    <source>
        <dbReference type="Proteomes" id="UP001156870"/>
    </source>
</evidence>
<dbReference type="EMBL" id="BSPD01000095">
    <property type="protein sequence ID" value="GLS28020.1"/>
    <property type="molecule type" value="Genomic_DNA"/>
</dbReference>
<evidence type="ECO:0000259" key="13">
    <source>
        <dbReference type="PROSITE" id="PS50885"/>
    </source>
</evidence>
<name>A0AA37T6R7_9GAMM</name>
<evidence type="ECO:0000256" key="11">
    <source>
        <dbReference type="SAM" id="SignalP"/>
    </source>
</evidence>
<dbReference type="PROSITE" id="PS50109">
    <property type="entry name" value="HIS_KIN"/>
    <property type="match status" value="1"/>
</dbReference>
<dbReference type="GO" id="GO:0016020">
    <property type="term" value="C:membrane"/>
    <property type="evidence" value="ECO:0007669"/>
    <property type="project" value="UniProtKB-SubCell"/>
</dbReference>
<keyword evidence="4" id="KW-0597">Phosphoprotein</keyword>
<dbReference type="Gene3D" id="1.10.287.130">
    <property type="match status" value="1"/>
</dbReference>
<evidence type="ECO:0000259" key="12">
    <source>
        <dbReference type="PROSITE" id="PS50109"/>
    </source>
</evidence>
<dbReference type="InterPro" id="IPR036097">
    <property type="entry name" value="HisK_dim/P_sf"/>
</dbReference>
<comment type="caution">
    <text evidence="14">The sequence shown here is derived from an EMBL/GenBank/DDBJ whole genome shotgun (WGS) entry which is preliminary data.</text>
</comment>
<dbReference type="CDD" id="cd00082">
    <property type="entry name" value="HisKA"/>
    <property type="match status" value="1"/>
</dbReference>
<keyword evidence="11" id="KW-0732">Signal</keyword>
<organism evidence="14 15">
    <name type="scientific">Marinibactrum halimedae</name>
    <dbReference type="NCBI Taxonomy" id="1444977"/>
    <lineage>
        <taxon>Bacteria</taxon>
        <taxon>Pseudomonadati</taxon>
        <taxon>Pseudomonadota</taxon>
        <taxon>Gammaproteobacteria</taxon>
        <taxon>Cellvibrionales</taxon>
        <taxon>Cellvibrionaceae</taxon>
        <taxon>Marinibactrum</taxon>
    </lineage>
</organism>
<keyword evidence="8 10" id="KW-1133">Transmembrane helix</keyword>
<evidence type="ECO:0000256" key="7">
    <source>
        <dbReference type="ARBA" id="ARBA00022777"/>
    </source>
</evidence>
<proteinExistence type="predicted"/>
<dbReference type="SMART" id="SM00387">
    <property type="entry name" value="HATPase_c"/>
    <property type="match status" value="1"/>
</dbReference>
<feature type="domain" description="Histidine kinase" evidence="12">
    <location>
        <begin position="518"/>
        <end position="747"/>
    </location>
</feature>
<keyword evidence="15" id="KW-1185">Reference proteome</keyword>
<reference evidence="14 15" key="1">
    <citation type="journal article" date="2014" name="Int. J. Syst. Evol. Microbiol.">
        <title>Complete genome sequence of Corynebacterium casei LMG S-19264T (=DSM 44701T), isolated from a smear-ripened cheese.</title>
        <authorList>
            <consortium name="US DOE Joint Genome Institute (JGI-PGF)"/>
            <person name="Walter F."/>
            <person name="Albersmeier A."/>
            <person name="Kalinowski J."/>
            <person name="Ruckert C."/>
        </authorList>
    </citation>
    <scope>NUCLEOTIDE SEQUENCE [LARGE SCALE GENOMIC DNA]</scope>
    <source>
        <strain evidence="14 15">NBRC 110095</strain>
    </source>
</reference>
<dbReference type="Proteomes" id="UP001156870">
    <property type="component" value="Unassembled WGS sequence"/>
</dbReference>
<evidence type="ECO:0000256" key="9">
    <source>
        <dbReference type="ARBA" id="ARBA00023012"/>
    </source>
</evidence>
<dbReference type="InterPro" id="IPR003661">
    <property type="entry name" value="HisK_dim/P_dom"/>
</dbReference>
<dbReference type="InterPro" id="IPR003660">
    <property type="entry name" value="HAMP_dom"/>
</dbReference>
<feature type="chain" id="PRO_5041259440" description="histidine kinase" evidence="11">
    <location>
        <begin position="23"/>
        <end position="749"/>
    </location>
</feature>
<evidence type="ECO:0000313" key="14">
    <source>
        <dbReference type="EMBL" id="GLS28020.1"/>
    </source>
</evidence>
<dbReference type="Pfam" id="PF02518">
    <property type="entry name" value="HATPase_c"/>
    <property type="match status" value="1"/>
</dbReference>
<evidence type="ECO:0000256" key="8">
    <source>
        <dbReference type="ARBA" id="ARBA00022989"/>
    </source>
</evidence>
<evidence type="ECO:0000256" key="3">
    <source>
        <dbReference type="ARBA" id="ARBA00012438"/>
    </source>
</evidence>
<evidence type="ECO:0000256" key="6">
    <source>
        <dbReference type="ARBA" id="ARBA00022692"/>
    </source>
</evidence>
<dbReference type="InterPro" id="IPR003594">
    <property type="entry name" value="HATPase_dom"/>
</dbReference>
<dbReference type="SMART" id="SM00388">
    <property type="entry name" value="HisKA"/>
    <property type="match status" value="1"/>
</dbReference>
<dbReference type="RefSeq" id="WP_232592148.1">
    <property type="nucleotide sequence ID" value="NZ_BSPD01000095.1"/>
</dbReference>
<keyword evidence="9" id="KW-0902">Two-component regulatory system</keyword>
<keyword evidence="6 10" id="KW-0812">Transmembrane</keyword>
<sequence>MKLRQQLILVSLLTLSLPWAGAQYVKEMEAALRYGQTMAITASAQAVADRISASEILNSAIQSSHPENVIKQRDHNQNNKSRHIALYAHPLPRPLSIDGYRDDWRAFSFSPQRFTPPHSAKNNGFKDDTKLIMDVTAGVSERDLYLFVEVKDEHLHYHHPGFDEIASGDHLLMRLGKAEHWRNYIIRTSAPGSANVMYKAGSRIVTEHRIKAHWQESEQGYQVEIKIPQHLAAGHLAISAYDSSNAQYVGNINSGSQAKPLPYVSIEPSLQQTADTFTHEGTRLRIISDQQWILADSGSVDNLTSSNTPKNMWTTWIYQLALGRQPFPEFDTQSDSGKLHSKAILSALNGKTSNQWYRHGIKNAVQVAVPIFNNLPDSNITNYNNNNTDNKIDTNINNNTHNVSEEIVGEVVGVVIAEQTSQEFLALTNSAFTRLFQYSLMALGICGIGLISYASWLSFRIRKLSQAAQSAVNGDGTINNTFSASAHQDEVGDLSRSYGVLLARLKEYTDYLRTLSSKLSHELRTPLAIVKTSLDNLQYESDPELQKKYVSRAQSGADRLSAILTAMSSANRLEETLKYTESELINLSQMLTDLSQAYASLYEAKQIIVTTDITLSHPDFHGAADLIVQALDKLVENAADFCPQQGKIILGVRKNKSFTIISVSNNGPLLPSNVNTQIFDSLVSLRNTESANSNSHTLSESEGHQTHLGLGLYIVRLIAEFHHGFAKAYNKSDESGVIFELHLREKKIE</sequence>
<evidence type="ECO:0000256" key="4">
    <source>
        <dbReference type="ARBA" id="ARBA00022553"/>
    </source>
</evidence>
<keyword evidence="5" id="KW-0808">Transferase</keyword>
<dbReference type="Pfam" id="PF00512">
    <property type="entry name" value="HisKA"/>
    <property type="match status" value="1"/>
</dbReference>
<dbReference type="Gene3D" id="6.10.340.10">
    <property type="match status" value="1"/>
</dbReference>
<keyword evidence="10" id="KW-0472">Membrane</keyword>
<feature type="domain" description="HAMP" evidence="13">
    <location>
        <begin position="455"/>
        <end position="510"/>
    </location>
</feature>
<dbReference type="SUPFAM" id="SSF49344">
    <property type="entry name" value="CBD9-like"/>
    <property type="match status" value="1"/>
</dbReference>
<accession>A0AA37T6R7</accession>
<evidence type="ECO:0000256" key="10">
    <source>
        <dbReference type="SAM" id="Phobius"/>
    </source>
</evidence>
<dbReference type="PROSITE" id="PS50885">
    <property type="entry name" value="HAMP"/>
    <property type="match status" value="1"/>
</dbReference>
<gene>
    <name evidence="14" type="ORF">GCM10007877_37390</name>
</gene>
<dbReference type="PANTHER" id="PTHR45436">
    <property type="entry name" value="SENSOR HISTIDINE KINASE YKOH"/>
    <property type="match status" value="1"/>
</dbReference>
<dbReference type="SUPFAM" id="SSF55874">
    <property type="entry name" value="ATPase domain of HSP90 chaperone/DNA topoisomerase II/histidine kinase"/>
    <property type="match status" value="1"/>
</dbReference>
<feature type="transmembrane region" description="Helical" evidence="10">
    <location>
        <begin position="435"/>
        <end position="456"/>
    </location>
</feature>
<keyword evidence="7 14" id="KW-0418">Kinase</keyword>